<evidence type="ECO:0000313" key="1">
    <source>
        <dbReference type="EMBL" id="SMG57159.1"/>
    </source>
</evidence>
<organism evidence="1 2">
    <name type="scientific">Paenibacillus aquistagni</name>
    <dbReference type="NCBI Taxonomy" id="1852522"/>
    <lineage>
        <taxon>Bacteria</taxon>
        <taxon>Bacillati</taxon>
        <taxon>Bacillota</taxon>
        <taxon>Bacilli</taxon>
        <taxon>Bacillales</taxon>
        <taxon>Paenibacillaceae</taxon>
        <taxon>Paenibacillus</taxon>
    </lineage>
</organism>
<proteinExistence type="predicted"/>
<name>A0A1X7LVI9_9BACL</name>
<dbReference type="EMBL" id="FXAZ01000007">
    <property type="protein sequence ID" value="SMG57159.1"/>
    <property type="molecule type" value="Genomic_DNA"/>
</dbReference>
<sequence length="468" mass="54498">MSNVFQFMPISQIAEKFPDNSWWAKYYKDFNDEHLVAYYEGDLTLPSLNLDWHMPFPQQEEVLLFFINGNFTVDNLYNRETDGAIGLMVTGNLSAQNIAVGGQEIFVAGNVMVAEILYGSYNHGEMIVEGNLNAKVLVQDGEYRFNVDGQQSIVCSVNVWDTVAVCHELPIDIREVLVDDVFLDIEEEEIDFSFHMLVTVLEEGRSAVLNWNEALQQKKAVHLYFTKNTIHKENILKLTQCILMTDDKPYFDFEEHDAYFKVQREYIDADGDKQNANIYIETTQHRYFIYLNDDQSVSLLMKTGVEGDEWGDITEKSPEHLAELSEYWIMLLTCVNVAELYLPNIEVKYMQDILQHPVIQELDPYGEENDGFWDGSKYYGFRRQAYTDEDGYCFAARIDIETPDGAFYFYTLDNDAYVSRYYQPPNHHARQDMPFLDAKRWEASERYFDRFKQFISQKMGTAAGMEDQ</sequence>
<dbReference type="AlphaFoldDB" id="A0A1X7LVI9"/>
<keyword evidence="2" id="KW-1185">Reference proteome</keyword>
<reference evidence="1 2" key="1">
    <citation type="submission" date="2017-04" db="EMBL/GenBank/DDBJ databases">
        <authorList>
            <person name="Afonso C.L."/>
            <person name="Miller P.J."/>
            <person name="Scott M.A."/>
            <person name="Spackman E."/>
            <person name="Goraichik I."/>
            <person name="Dimitrov K.M."/>
            <person name="Suarez D.L."/>
            <person name="Swayne D.E."/>
        </authorList>
    </citation>
    <scope>NUCLEOTIDE SEQUENCE [LARGE SCALE GENOMIC DNA]</scope>
    <source>
        <strain evidence="1 2">11</strain>
    </source>
</reference>
<gene>
    <name evidence="1" type="ORF">SAMN06295960_4363</name>
</gene>
<protein>
    <submittedName>
        <fullName evidence="1">Uncharacterized protein</fullName>
    </submittedName>
</protein>
<dbReference type="OrthoDB" id="2044786at2"/>
<evidence type="ECO:0000313" key="2">
    <source>
        <dbReference type="Proteomes" id="UP000193834"/>
    </source>
</evidence>
<dbReference type="Proteomes" id="UP000193834">
    <property type="component" value="Unassembled WGS sequence"/>
</dbReference>
<accession>A0A1X7LVI9</accession>
<dbReference type="RefSeq" id="WP_085497988.1">
    <property type="nucleotide sequence ID" value="NZ_FXAZ01000007.1"/>
</dbReference>